<keyword evidence="4" id="KW-0744">Spermatogenesis</keyword>
<dbReference type="InterPro" id="IPR035437">
    <property type="entry name" value="SNase_OB-fold_sf"/>
</dbReference>
<feature type="domain" description="HTH OST-type" evidence="5">
    <location>
        <begin position="7"/>
        <end position="80"/>
    </location>
</feature>
<evidence type="ECO:0000313" key="6">
    <source>
        <dbReference type="EMBL" id="KAK9310694.1"/>
    </source>
</evidence>
<evidence type="ECO:0000256" key="3">
    <source>
        <dbReference type="ARBA" id="ARBA00022737"/>
    </source>
</evidence>
<comment type="subcellular location">
    <subcellularLocation>
        <location evidence="1">Cytoplasm</location>
    </subcellularLocation>
</comment>
<comment type="caution">
    <text evidence="6">The sequence shown here is derived from an EMBL/GenBank/DDBJ whole genome shotgun (WGS) entry which is preliminary data.</text>
</comment>
<protein>
    <recommendedName>
        <fullName evidence="5">HTH OST-type domain-containing protein</fullName>
    </recommendedName>
</protein>
<proteinExistence type="predicted"/>
<evidence type="ECO:0000313" key="7">
    <source>
        <dbReference type="Proteomes" id="UP001432146"/>
    </source>
</evidence>
<dbReference type="Pfam" id="PF12872">
    <property type="entry name" value="OST-HTH"/>
    <property type="match status" value="2"/>
</dbReference>
<evidence type="ECO:0000256" key="2">
    <source>
        <dbReference type="ARBA" id="ARBA00022490"/>
    </source>
</evidence>
<dbReference type="Gene3D" id="2.40.50.90">
    <property type="match status" value="1"/>
</dbReference>
<dbReference type="Pfam" id="PF00567">
    <property type="entry name" value="TUDOR"/>
    <property type="match status" value="1"/>
</dbReference>
<keyword evidence="3" id="KW-0677">Repeat</keyword>
<organism evidence="6 7">
    <name type="scientific">Tetragonisca angustula</name>
    <dbReference type="NCBI Taxonomy" id="166442"/>
    <lineage>
        <taxon>Eukaryota</taxon>
        <taxon>Metazoa</taxon>
        <taxon>Ecdysozoa</taxon>
        <taxon>Arthropoda</taxon>
        <taxon>Hexapoda</taxon>
        <taxon>Insecta</taxon>
        <taxon>Pterygota</taxon>
        <taxon>Neoptera</taxon>
        <taxon>Endopterygota</taxon>
        <taxon>Hymenoptera</taxon>
        <taxon>Apocrita</taxon>
        <taxon>Aculeata</taxon>
        <taxon>Apoidea</taxon>
        <taxon>Anthophila</taxon>
        <taxon>Apidae</taxon>
        <taxon>Tetragonisca</taxon>
    </lineage>
</organism>
<dbReference type="GO" id="GO:0007283">
    <property type="term" value="P:spermatogenesis"/>
    <property type="evidence" value="ECO:0007669"/>
    <property type="project" value="UniProtKB-KW"/>
</dbReference>
<keyword evidence="2" id="KW-0963">Cytoplasm</keyword>
<dbReference type="PROSITE" id="PS51644">
    <property type="entry name" value="HTH_OST"/>
    <property type="match status" value="2"/>
</dbReference>
<sequence>MQVDLQKRKDTQTTILALLLTRKEGYTLRQLSNEYYALEGEHIPWKELGYNSLLSLLYSMSKTVQIKHQNNTIIIQGIASEKSKHVSELVAGQKVQKQLVKRKLYKPNHYFPTTAPPKIRIPAEILSKIINIIKDHPDGINKDYMLNEIHLSIPFANITMKDMEEQLQELSHMILQSNNKIYPIQSKVENFDNAKDCNDISHSKSKSLVMTVAGNEDDILHDEEDIFEFIHPNSISQFDQAKSKIKSTSTFTEKTTSKWQDQEIEHISTEETHHNNDIDLIMNKKLHDIIKDEKNILHKKNVEILINEKIKLRLEKLIENQVDGIWCADLPEKYLEEYKVPLNYIELGFNSVREFASQLPEIFHCIQPCDTGDFKLYYAKRKIPSNKIIKEPTDSNVAKYYIYESTDEAIPASVSLDTCKLLIPDAVMSIGEYVEHINVADLAQNEQLLVEVIVVEVFTPSFFWIQLRKKQNIFKMFMNDLNNFYAAEHKQYIIPPVVLEKGLNCACIYNGIWHRGIIKTVKPDFQVTIMFYDYGTLKTYSPDAVYYLHRMFSTLPAQAIPCGLINTRPYKVSRWSRSATHYFALRTNDIPLVATIATINTEDNSMMVTLTDTLEDEDVHINDWLVEQKLAEHGKMVCIKKRNFPFRHYLECQERSKRQKFIDISKTRINSLNKTHNLNFDMGSFHRSTFSEINNKENLYNEMISYTEKNKTSEYFESSNSLKNDFPIEKPYNSITNSEKESPRKMESLCEILLNLKLKTINSTKISNDNKNNNNQICETIENKEHLDSGFILNKPVEQKSYEEFVTCHDNNTTSNISPINMSVNNRRNNKMLDNKCDILKKHNNIPKQYANHFDIQDSEDELDNNDVRNSTEMKNIDWSIIWKNAIQEKKYISQKNEFEISHEIIAKKQSNISLAENVFLKVVYNSSYSNLCDKDIHWSPSGNITKISNVSPLILKNIKKHKKSIKNNMIVVIPQKILETLIDEKLLKAFKSAKEMQSIYVNSSQKINDTSIEHSVKYTNNNEIFDNKNVENLENYKHNNYICMKIMASKQKLLEKLLSIKDISSDISSLDSDDLSTSTESISFHCNINGNNDKCKKYEHNTNVHENASNQSPSEIDVNCLVKIEVVDSNIQESFKSVINNLKIYEKGETSNKLKLTEDIATCSQQSKIIESSDLIKNLNCAQELSLINIEIKETIEPKNVEIKKTIEPKNVKIKETIEPKNVEMEGTIKPKNVEIKETIEPKNVEIKETIELKNVELKETVESMKESFLNTETTQTEKIQSEINTVNDTEMSNIPVFNDFDEEEFDEEEWDAHITSELCDLFKNIYTSNKSNKNKFNQNEYDSNLNIVEIDNSNSIENVDSIETYKNAKHDTYEVIYSDKITNQEDEIENLVNKSSQFNNHISITDTEKRLEINNKCIFNTNYKLQGKARTLIKMLNKAKLWQKDC</sequence>
<dbReference type="GO" id="GO:0005737">
    <property type="term" value="C:cytoplasm"/>
    <property type="evidence" value="ECO:0007669"/>
    <property type="project" value="UniProtKB-SubCell"/>
</dbReference>
<dbReference type="SUPFAM" id="SSF63748">
    <property type="entry name" value="Tudor/PWWP/MBT"/>
    <property type="match status" value="1"/>
</dbReference>
<dbReference type="InterPro" id="IPR041966">
    <property type="entry name" value="LOTUS-like"/>
</dbReference>
<dbReference type="InterPro" id="IPR025605">
    <property type="entry name" value="OST-HTH/LOTUS_dom"/>
</dbReference>
<evidence type="ECO:0000256" key="1">
    <source>
        <dbReference type="ARBA" id="ARBA00004496"/>
    </source>
</evidence>
<dbReference type="Gene3D" id="2.30.30.140">
    <property type="match status" value="1"/>
</dbReference>
<dbReference type="EMBL" id="JAWNGG020000001">
    <property type="protein sequence ID" value="KAK9310694.1"/>
    <property type="molecule type" value="Genomic_DNA"/>
</dbReference>
<keyword evidence="7" id="KW-1185">Reference proteome</keyword>
<feature type="domain" description="HTH OST-type" evidence="5">
    <location>
        <begin position="306"/>
        <end position="380"/>
    </location>
</feature>
<evidence type="ECO:0000256" key="4">
    <source>
        <dbReference type="ARBA" id="ARBA00022871"/>
    </source>
</evidence>
<dbReference type="Gene3D" id="3.30.420.610">
    <property type="entry name" value="LOTUS domain-like"/>
    <property type="match status" value="2"/>
</dbReference>
<dbReference type="InterPro" id="IPR002999">
    <property type="entry name" value="Tudor"/>
</dbReference>
<dbReference type="PANTHER" id="PTHR22948:SF29">
    <property type="entry name" value="FI02030P-RELATED"/>
    <property type="match status" value="1"/>
</dbReference>
<keyword evidence="4" id="KW-0221">Differentiation</keyword>
<gene>
    <name evidence="6" type="ORF">QLX08_000021</name>
</gene>
<dbReference type="CDD" id="cd09972">
    <property type="entry name" value="LOTUS_TDRD_OSKAR"/>
    <property type="match status" value="1"/>
</dbReference>
<reference evidence="6 7" key="1">
    <citation type="submission" date="2024-05" db="EMBL/GenBank/DDBJ databases">
        <title>The nuclear and mitochondrial genome assemblies of Tetragonisca angustula (Apidae: Meliponini), a tiny yet remarkable pollinator in the Neotropics.</title>
        <authorList>
            <person name="Ferrari R."/>
            <person name="Ricardo P.C."/>
            <person name="Dias F.C."/>
            <person name="Araujo N.S."/>
            <person name="Soares D.O."/>
            <person name="Zhou Q.-S."/>
            <person name="Zhu C.-D."/>
            <person name="Coutinho L."/>
            <person name="Airas M.C."/>
            <person name="Batista T.M."/>
        </authorList>
    </citation>
    <scope>NUCLEOTIDE SEQUENCE [LARGE SCALE GENOMIC DNA]</scope>
    <source>
        <strain evidence="6">ASF017062</strain>
        <tissue evidence="6">Abdomen</tissue>
    </source>
</reference>
<dbReference type="PANTHER" id="PTHR22948">
    <property type="entry name" value="TUDOR DOMAIN CONTAINING PROTEIN"/>
    <property type="match status" value="1"/>
</dbReference>
<dbReference type="InterPro" id="IPR050621">
    <property type="entry name" value="Tudor_domain_containing"/>
</dbReference>
<accession>A0AAW1ANB1</accession>
<dbReference type="GO" id="GO:0030154">
    <property type="term" value="P:cell differentiation"/>
    <property type="evidence" value="ECO:0007669"/>
    <property type="project" value="UniProtKB-ARBA"/>
</dbReference>
<name>A0AAW1ANB1_9HYME</name>
<evidence type="ECO:0000259" key="5">
    <source>
        <dbReference type="PROSITE" id="PS51644"/>
    </source>
</evidence>
<dbReference type="Proteomes" id="UP001432146">
    <property type="component" value="Unassembled WGS sequence"/>
</dbReference>